<evidence type="ECO:0000256" key="2">
    <source>
        <dbReference type="ARBA" id="ARBA00013161"/>
    </source>
</evidence>
<gene>
    <name evidence="11" type="ORF">A3D70_02705</name>
</gene>
<dbReference type="InterPro" id="IPR002306">
    <property type="entry name" value="Trp-tRNA-ligase"/>
</dbReference>
<dbReference type="PANTHER" id="PTHR43766">
    <property type="entry name" value="TRYPTOPHAN--TRNA LIGASE, MITOCHONDRIAL"/>
    <property type="match status" value="1"/>
</dbReference>
<dbReference type="EC" id="6.1.1.2" evidence="2 9"/>
<proteinExistence type="inferred from homology"/>
<dbReference type="PANTHER" id="PTHR43766:SF1">
    <property type="entry name" value="TRYPTOPHAN--TRNA LIGASE, MITOCHONDRIAL"/>
    <property type="match status" value="1"/>
</dbReference>
<dbReference type="Gene3D" id="1.10.240.10">
    <property type="entry name" value="Tyrosyl-Transfer RNA Synthetase"/>
    <property type="match status" value="1"/>
</dbReference>
<dbReference type="AlphaFoldDB" id="A0A1F4Y2R7"/>
<dbReference type="GO" id="GO:0006436">
    <property type="term" value="P:tryptophanyl-tRNA aminoacylation"/>
    <property type="evidence" value="ECO:0007669"/>
    <property type="project" value="UniProtKB-UniRule"/>
</dbReference>
<dbReference type="Gene3D" id="3.40.50.620">
    <property type="entry name" value="HUPs"/>
    <property type="match status" value="1"/>
</dbReference>
<keyword evidence="7 10" id="KW-0030">Aminoacyl-tRNA synthetase</keyword>
<evidence type="ECO:0000256" key="4">
    <source>
        <dbReference type="ARBA" id="ARBA00022741"/>
    </source>
</evidence>
<dbReference type="GO" id="GO:0005829">
    <property type="term" value="C:cytosol"/>
    <property type="evidence" value="ECO:0007669"/>
    <property type="project" value="TreeGrafter"/>
</dbReference>
<name>A0A1F4Y2R7_9BACT</name>
<reference evidence="11 12" key="1">
    <citation type="journal article" date="2016" name="Nat. Commun.">
        <title>Thousands of microbial genomes shed light on interconnected biogeochemical processes in an aquifer system.</title>
        <authorList>
            <person name="Anantharaman K."/>
            <person name="Brown C.T."/>
            <person name="Hug L.A."/>
            <person name="Sharon I."/>
            <person name="Castelle C.J."/>
            <person name="Probst A.J."/>
            <person name="Thomas B.C."/>
            <person name="Singh A."/>
            <person name="Wilkins M.J."/>
            <person name="Karaoz U."/>
            <person name="Brodie E.L."/>
            <person name="Williams K.H."/>
            <person name="Hubbard S.S."/>
            <person name="Banfield J.F."/>
        </authorList>
    </citation>
    <scope>NUCLEOTIDE SEQUENCE [LARGE SCALE GENOMIC DNA]</scope>
</reference>
<evidence type="ECO:0000256" key="9">
    <source>
        <dbReference type="NCBIfam" id="TIGR00233"/>
    </source>
</evidence>
<sequence>MIADYHALTTVRSAKDLQENILSVAKDFIAAGVNQENVIIFKQSDVPQHTELAWIFDCLVTVPFLMQAHAYKDKVAKGLEANAGLFNYPMLMAADILLYDTDIVPVGEDQRQHVEYAREAASKFNLAYGQTFKEPAERVQEAVAVVPGTDGQKMSKSYKNTIPLFGTKDEIAAAVMSIVTDSSGERPENVYRIHRLFRGETELDALYAAGKGNYKALKEALIEDLEKLVAPMRAKRDAITDEDVKKVLSEGGEKARTIASAKMQDVRQKIGVSL</sequence>
<keyword evidence="6 10" id="KW-0648">Protein biosynthesis</keyword>
<comment type="catalytic activity">
    <reaction evidence="8">
        <text>tRNA(Trp) + L-tryptophan + ATP = L-tryptophyl-tRNA(Trp) + AMP + diphosphate + H(+)</text>
        <dbReference type="Rhea" id="RHEA:24080"/>
        <dbReference type="Rhea" id="RHEA-COMP:9671"/>
        <dbReference type="Rhea" id="RHEA-COMP:9705"/>
        <dbReference type="ChEBI" id="CHEBI:15378"/>
        <dbReference type="ChEBI" id="CHEBI:30616"/>
        <dbReference type="ChEBI" id="CHEBI:33019"/>
        <dbReference type="ChEBI" id="CHEBI:57912"/>
        <dbReference type="ChEBI" id="CHEBI:78442"/>
        <dbReference type="ChEBI" id="CHEBI:78535"/>
        <dbReference type="ChEBI" id="CHEBI:456215"/>
        <dbReference type="EC" id="6.1.1.2"/>
    </reaction>
</comment>
<dbReference type="EMBL" id="MEWV01000015">
    <property type="protein sequence ID" value="OGC88239.1"/>
    <property type="molecule type" value="Genomic_DNA"/>
</dbReference>
<keyword evidence="4 10" id="KW-0547">Nucleotide-binding</keyword>
<organism evidence="11 12">
    <name type="scientific">Candidatus Adlerbacteria bacterium RIFCSPHIGHO2_02_FULL_54_18</name>
    <dbReference type="NCBI Taxonomy" id="1797241"/>
    <lineage>
        <taxon>Bacteria</taxon>
        <taxon>Candidatus Adleribacteriota</taxon>
    </lineage>
</organism>
<evidence type="ECO:0000256" key="8">
    <source>
        <dbReference type="ARBA" id="ARBA00049929"/>
    </source>
</evidence>
<protein>
    <recommendedName>
        <fullName evidence="2 9">Tryptophan--tRNA ligase</fullName>
        <ecNumber evidence="2 9">6.1.1.2</ecNumber>
    </recommendedName>
</protein>
<evidence type="ECO:0000256" key="10">
    <source>
        <dbReference type="RuleBase" id="RU363036"/>
    </source>
</evidence>
<evidence type="ECO:0000313" key="11">
    <source>
        <dbReference type="EMBL" id="OGC88239.1"/>
    </source>
</evidence>
<dbReference type="InterPro" id="IPR002305">
    <property type="entry name" value="aa-tRNA-synth_Ic"/>
</dbReference>
<evidence type="ECO:0000256" key="3">
    <source>
        <dbReference type="ARBA" id="ARBA00022598"/>
    </source>
</evidence>
<evidence type="ECO:0000256" key="1">
    <source>
        <dbReference type="ARBA" id="ARBA00005594"/>
    </source>
</evidence>
<dbReference type="Proteomes" id="UP000178720">
    <property type="component" value="Unassembled WGS sequence"/>
</dbReference>
<keyword evidence="5 10" id="KW-0067">ATP-binding</keyword>
<accession>A0A1F4Y2R7</accession>
<dbReference type="PRINTS" id="PR01039">
    <property type="entry name" value="TRNASYNTHTRP"/>
</dbReference>
<keyword evidence="3 10" id="KW-0436">Ligase</keyword>
<evidence type="ECO:0000256" key="5">
    <source>
        <dbReference type="ARBA" id="ARBA00022840"/>
    </source>
</evidence>
<dbReference type="SUPFAM" id="SSF52374">
    <property type="entry name" value="Nucleotidylyl transferase"/>
    <property type="match status" value="1"/>
</dbReference>
<evidence type="ECO:0000256" key="7">
    <source>
        <dbReference type="ARBA" id="ARBA00023146"/>
    </source>
</evidence>
<dbReference type="InterPro" id="IPR014729">
    <property type="entry name" value="Rossmann-like_a/b/a_fold"/>
</dbReference>
<dbReference type="InterPro" id="IPR050203">
    <property type="entry name" value="Trp-tRNA_synthetase"/>
</dbReference>
<comment type="caution">
    <text evidence="11">The sequence shown here is derived from an EMBL/GenBank/DDBJ whole genome shotgun (WGS) entry which is preliminary data.</text>
</comment>
<evidence type="ECO:0000256" key="6">
    <source>
        <dbReference type="ARBA" id="ARBA00022917"/>
    </source>
</evidence>
<comment type="similarity">
    <text evidence="1 10">Belongs to the class-I aminoacyl-tRNA synthetase family.</text>
</comment>
<dbReference type="FunFam" id="1.10.240.10:FF:000005">
    <property type="entry name" value="Tryptophan--tRNA ligase"/>
    <property type="match status" value="1"/>
</dbReference>
<dbReference type="NCBIfam" id="TIGR00233">
    <property type="entry name" value="trpS"/>
    <property type="match status" value="1"/>
</dbReference>
<dbReference type="Pfam" id="PF00579">
    <property type="entry name" value="tRNA-synt_1b"/>
    <property type="match status" value="1"/>
</dbReference>
<evidence type="ECO:0000313" key="12">
    <source>
        <dbReference type="Proteomes" id="UP000178720"/>
    </source>
</evidence>
<dbReference type="GO" id="GO:0005524">
    <property type="term" value="F:ATP binding"/>
    <property type="evidence" value="ECO:0007669"/>
    <property type="project" value="UniProtKB-KW"/>
</dbReference>
<dbReference type="GO" id="GO:0004830">
    <property type="term" value="F:tryptophan-tRNA ligase activity"/>
    <property type="evidence" value="ECO:0007669"/>
    <property type="project" value="UniProtKB-UniRule"/>
</dbReference>